<dbReference type="RefSeq" id="XP_018043458.1">
    <property type="nucleotide sequence ID" value="XM_018177469.1"/>
</dbReference>
<evidence type="ECO:0000256" key="1">
    <source>
        <dbReference type="ARBA" id="ARBA00004123"/>
    </source>
</evidence>
<evidence type="ECO:0000313" key="9">
    <source>
        <dbReference type="Proteomes" id="UP000077069"/>
    </source>
</evidence>
<accession>A0A177D066</accession>
<dbReference type="EMBL" id="KV441548">
    <property type="protein sequence ID" value="OAG13093.1"/>
    <property type="molecule type" value="Genomic_DNA"/>
</dbReference>
<gene>
    <name evidence="8" type="ORF">CC84DRAFT_1160311</name>
</gene>
<reference evidence="8 9" key="1">
    <citation type="submission" date="2016-05" db="EMBL/GenBank/DDBJ databases">
        <title>Comparative analysis of secretome profiles of manganese(II)-oxidizing ascomycete fungi.</title>
        <authorList>
            <consortium name="DOE Joint Genome Institute"/>
            <person name="Zeiner C.A."/>
            <person name="Purvine S.O."/>
            <person name="Zink E.M."/>
            <person name="Wu S."/>
            <person name="Pasa-Tolic L."/>
            <person name="Chaput D.L."/>
            <person name="Haridas S."/>
            <person name="Grigoriev I.V."/>
            <person name="Santelli C.M."/>
            <person name="Hansel C.M."/>
        </authorList>
    </citation>
    <scope>NUCLEOTIDE SEQUENCE [LARGE SCALE GENOMIC DNA]</scope>
    <source>
        <strain evidence="8 9">AP3s5-JAC2a</strain>
    </source>
</reference>
<evidence type="ECO:0000259" key="7">
    <source>
        <dbReference type="Pfam" id="PF00881"/>
    </source>
</evidence>
<organism evidence="8 9">
    <name type="scientific">Paraphaeosphaeria sporulosa</name>
    <dbReference type="NCBI Taxonomy" id="1460663"/>
    <lineage>
        <taxon>Eukaryota</taxon>
        <taxon>Fungi</taxon>
        <taxon>Dikarya</taxon>
        <taxon>Ascomycota</taxon>
        <taxon>Pezizomycotina</taxon>
        <taxon>Dothideomycetes</taxon>
        <taxon>Pleosporomycetidae</taxon>
        <taxon>Pleosporales</taxon>
        <taxon>Massarineae</taxon>
        <taxon>Didymosphaeriaceae</taxon>
        <taxon>Paraphaeosphaeria</taxon>
    </lineage>
</organism>
<protein>
    <submittedName>
        <fullName evidence="8">Nitroreductase</fullName>
    </submittedName>
</protein>
<dbReference type="OrthoDB" id="2138173at2759"/>
<dbReference type="FunCoup" id="A0A177D066">
    <property type="interactions" value="13"/>
</dbReference>
<sequence>MASSTPFLTAIASRRSVYALSKETPIPNTRILELVTEALKHAPSPFNVRSTRAIVLFGAEHEALWEHAYKVTEESTPAAMGILGPKIKGFVAAKGTVLFFDDPSAYSLLPPRFQAHAKLYPDWEEHSSGMNQLIVWTALAAEGVGANLQHYQPGITPYLQEKYRVDKSWRLKAQMVFGGVVGEVPGEKEKTHLEKSLMVYGQ</sequence>
<dbReference type="InterPro" id="IPR000415">
    <property type="entry name" value="Nitroreductase-like"/>
</dbReference>
<feature type="domain" description="Nitroreductase" evidence="7">
    <location>
        <begin position="11"/>
        <end position="178"/>
    </location>
</feature>
<evidence type="ECO:0000256" key="6">
    <source>
        <dbReference type="ARBA" id="ARBA00023242"/>
    </source>
</evidence>
<comment type="subcellular location">
    <subcellularLocation>
        <location evidence="2">Cytoplasm</location>
    </subcellularLocation>
    <subcellularLocation>
        <location evidence="1">Nucleus</location>
    </subcellularLocation>
</comment>
<dbReference type="Pfam" id="PF00881">
    <property type="entry name" value="Nitroreductase"/>
    <property type="match status" value="1"/>
</dbReference>
<dbReference type="Gene3D" id="3.40.109.10">
    <property type="entry name" value="NADH Oxidase"/>
    <property type="match status" value="1"/>
</dbReference>
<dbReference type="GO" id="GO:0005634">
    <property type="term" value="C:nucleus"/>
    <property type="evidence" value="ECO:0007669"/>
    <property type="project" value="UniProtKB-SubCell"/>
</dbReference>
<evidence type="ECO:0000313" key="8">
    <source>
        <dbReference type="EMBL" id="OAG13093.1"/>
    </source>
</evidence>
<evidence type="ECO:0000256" key="4">
    <source>
        <dbReference type="ARBA" id="ARBA00022490"/>
    </source>
</evidence>
<comment type="similarity">
    <text evidence="3">Belongs to the nitroreductase family.</text>
</comment>
<keyword evidence="6" id="KW-0539">Nucleus</keyword>
<dbReference type="PANTHER" id="PTHR43035:SF1">
    <property type="entry name" value="FATTY ACID REPRESSION MUTANT PROTEIN 2-RELATED"/>
    <property type="match status" value="1"/>
</dbReference>
<dbReference type="SUPFAM" id="SSF55469">
    <property type="entry name" value="FMN-dependent nitroreductase-like"/>
    <property type="match status" value="1"/>
</dbReference>
<dbReference type="FunFam" id="3.40.109.10:FF:000001">
    <property type="entry name" value="Nitroreductase family"/>
    <property type="match status" value="1"/>
</dbReference>
<dbReference type="InterPro" id="IPR029479">
    <property type="entry name" value="Nitroreductase"/>
</dbReference>
<keyword evidence="4" id="KW-0963">Cytoplasm</keyword>
<dbReference type="GO" id="GO:0016491">
    <property type="term" value="F:oxidoreductase activity"/>
    <property type="evidence" value="ECO:0007669"/>
    <property type="project" value="UniProtKB-KW"/>
</dbReference>
<evidence type="ECO:0000256" key="3">
    <source>
        <dbReference type="ARBA" id="ARBA00007118"/>
    </source>
</evidence>
<dbReference type="GO" id="GO:0034599">
    <property type="term" value="P:cellular response to oxidative stress"/>
    <property type="evidence" value="ECO:0007669"/>
    <property type="project" value="InterPro"/>
</dbReference>
<proteinExistence type="inferred from homology"/>
<dbReference type="STRING" id="1460663.A0A177D066"/>
<evidence type="ECO:0000256" key="2">
    <source>
        <dbReference type="ARBA" id="ARBA00004496"/>
    </source>
</evidence>
<keyword evidence="5" id="KW-0560">Oxidoreductase</keyword>
<dbReference type="InterPro" id="IPR033877">
    <property type="entry name" value="Frm2/Hbn1"/>
</dbReference>
<dbReference type="Proteomes" id="UP000077069">
    <property type="component" value="Unassembled WGS sequence"/>
</dbReference>
<dbReference type="GeneID" id="28760955"/>
<keyword evidence="9" id="KW-1185">Reference proteome</keyword>
<name>A0A177D066_9PLEO</name>
<dbReference type="AlphaFoldDB" id="A0A177D066"/>
<dbReference type="GO" id="GO:0005737">
    <property type="term" value="C:cytoplasm"/>
    <property type="evidence" value="ECO:0007669"/>
    <property type="project" value="UniProtKB-SubCell"/>
</dbReference>
<evidence type="ECO:0000256" key="5">
    <source>
        <dbReference type="ARBA" id="ARBA00023002"/>
    </source>
</evidence>
<dbReference type="PANTHER" id="PTHR43035">
    <property type="entry name" value="FATTY ACID REPRESSION MUTANT PROTEIN 2-RELATED"/>
    <property type="match status" value="1"/>
</dbReference>
<dbReference type="InParanoid" id="A0A177D066"/>